<dbReference type="PANTHER" id="PTHR13162:SF8">
    <property type="entry name" value="CCR4-NOT TRANSCRIPTION COMPLEX SUBUNIT 1"/>
    <property type="match status" value="1"/>
</dbReference>
<evidence type="ECO:0000259" key="10">
    <source>
        <dbReference type="Pfam" id="PF12842"/>
    </source>
</evidence>
<evidence type="ECO:0000313" key="15">
    <source>
        <dbReference type="EMBL" id="KAF2097545.1"/>
    </source>
</evidence>
<dbReference type="EMBL" id="ML978128">
    <property type="protein sequence ID" value="KAF2097545.1"/>
    <property type="molecule type" value="Genomic_DNA"/>
</dbReference>
<keyword evidence="2" id="KW-0678">Repressor</keyword>
<dbReference type="InterPro" id="IPR032191">
    <property type="entry name" value="CNOT1_CAF1_bind"/>
</dbReference>
<reference evidence="15" key="1">
    <citation type="journal article" date="2020" name="Stud. Mycol.">
        <title>101 Dothideomycetes genomes: a test case for predicting lifestyles and emergence of pathogens.</title>
        <authorList>
            <person name="Haridas S."/>
            <person name="Albert R."/>
            <person name="Binder M."/>
            <person name="Bloem J."/>
            <person name="Labutti K."/>
            <person name="Salamov A."/>
            <person name="Andreopoulos B."/>
            <person name="Baker S."/>
            <person name="Barry K."/>
            <person name="Bills G."/>
            <person name="Bluhm B."/>
            <person name="Cannon C."/>
            <person name="Castanera R."/>
            <person name="Culley D."/>
            <person name="Daum C."/>
            <person name="Ezra D."/>
            <person name="Gonzalez J."/>
            <person name="Henrissat B."/>
            <person name="Kuo A."/>
            <person name="Liang C."/>
            <person name="Lipzen A."/>
            <person name="Lutzoni F."/>
            <person name="Magnuson J."/>
            <person name="Mondo S."/>
            <person name="Nolan M."/>
            <person name="Ohm R."/>
            <person name="Pangilinan J."/>
            <person name="Park H.-J."/>
            <person name="Ramirez L."/>
            <person name="Alfaro M."/>
            <person name="Sun H."/>
            <person name="Tritt A."/>
            <person name="Yoshinaga Y."/>
            <person name="Zwiers L.-H."/>
            <person name="Turgeon B."/>
            <person name="Goodwin S."/>
            <person name="Spatafora J."/>
            <person name="Crous P."/>
            <person name="Grigoriev I."/>
        </authorList>
    </citation>
    <scope>NUCLEOTIDE SEQUENCE</scope>
    <source>
        <strain evidence="15">CBS 133067</strain>
    </source>
</reference>
<dbReference type="Gene3D" id="1.25.40.180">
    <property type="match status" value="1"/>
</dbReference>
<keyword evidence="16" id="KW-1185">Reference proteome</keyword>
<feature type="domain" description="CCR4-NOT transcription complex subunit 1 CAF1-binding" evidence="11">
    <location>
        <begin position="1019"/>
        <end position="1239"/>
    </location>
</feature>
<evidence type="ECO:0000256" key="3">
    <source>
        <dbReference type="ARBA" id="ARBA00023015"/>
    </source>
</evidence>
<dbReference type="OrthoDB" id="1933107at2759"/>
<gene>
    <name evidence="15" type="ORF">NA57DRAFT_67046</name>
</gene>
<dbReference type="GO" id="GO:0005634">
    <property type="term" value="C:nucleus"/>
    <property type="evidence" value="ECO:0007669"/>
    <property type="project" value="UniProtKB-SubCell"/>
</dbReference>
<dbReference type="Gene3D" id="1.25.40.840">
    <property type="entry name" value="CCR4-NOT transcription complex subunit 1 TTP binding domain"/>
    <property type="match status" value="1"/>
</dbReference>
<dbReference type="Pfam" id="PF16418">
    <property type="entry name" value="CNOT1_HEAT"/>
    <property type="match status" value="1"/>
</dbReference>
<feature type="compositionally biased region" description="Low complexity" evidence="8">
    <location>
        <begin position="38"/>
        <end position="101"/>
    </location>
</feature>
<proteinExistence type="predicted"/>
<dbReference type="InterPro" id="IPR032194">
    <property type="entry name" value="CNOT1_HEAT"/>
</dbReference>
<evidence type="ECO:0000259" key="9">
    <source>
        <dbReference type="Pfam" id="PF04054"/>
    </source>
</evidence>
<dbReference type="GO" id="GO:0030015">
    <property type="term" value="C:CCR4-NOT core complex"/>
    <property type="evidence" value="ECO:0007669"/>
    <property type="project" value="InterPro"/>
</dbReference>
<feature type="domain" description="CCR4-NOT transcription complex subunit 1 TTP binding" evidence="12">
    <location>
        <begin position="822"/>
        <end position="977"/>
    </location>
</feature>
<evidence type="ECO:0000313" key="16">
    <source>
        <dbReference type="Proteomes" id="UP000799772"/>
    </source>
</evidence>
<dbReference type="Pfam" id="PF12842">
    <property type="entry name" value="DUF3819"/>
    <property type="match status" value="1"/>
</dbReference>
<evidence type="ECO:0000256" key="7">
    <source>
        <dbReference type="ARBA" id="ARBA00074459"/>
    </source>
</evidence>
<feature type="domain" description="CCR4-NOT transcription complex subunit 1-like NOT1 connector" evidence="14">
    <location>
        <begin position="1640"/>
        <end position="1754"/>
    </location>
</feature>
<organism evidence="15 16">
    <name type="scientific">Rhizodiscina lignyota</name>
    <dbReference type="NCBI Taxonomy" id="1504668"/>
    <lineage>
        <taxon>Eukaryota</taxon>
        <taxon>Fungi</taxon>
        <taxon>Dikarya</taxon>
        <taxon>Ascomycota</taxon>
        <taxon>Pezizomycotina</taxon>
        <taxon>Dothideomycetes</taxon>
        <taxon>Pleosporomycetidae</taxon>
        <taxon>Aulographales</taxon>
        <taxon>Rhizodiscinaceae</taxon>
        <taxon>Rhizodiscina</taxon>
    </lineage>
</organism>
<evidence type="ECO:0000259" key="14">
    <source>
        <dbReference type="Pfam" id="PF25097"/>
    </source>
</evidence>
<feature type="domain" description="CCR4-Not complex component Not1 C-terminal" evidence="9">
    <location>
        <begin position="1926"/>
        <end position="2291"/>
    </location>
</feature>
<name>A0A9P4IE24_9PEZI</name>
<evidence type="ECO:0000256" key="8">
    <source>
        <dbReference type="SAM" id="MobiDB-lite"/>
    </source>
</evidence>
<dbReference type="Gene3D" id="1.25.40.800">
    <property type="match status" value="1"/>
</dbReference>
<dbReference type="Pfam" id="PF04054">
    <property type="entry name" value="Not1"/>
    <property type="match status" value="1"/>
</dbReference>
<dbReference type="FunFam" id="1.25.40.180:FF:000012">
    <property type="entry name" value="Ccr4-Not transcription complex subunit"/>
    <property type="match status" value="1"/>
</dbReference>
<evidence type="ECO:0000256" key="6">
    <source>
        <dbReference type="ARBA" id="ARBA00059181"/>
    </source>
</evidence>
<dbReference type="Gene3D" id="1.25.40.790">
    <property type="match status" value="1"/>
</dbReference>
<dbReference type="GO" id="GO:0000289">
    <property type="term" value="P:nuclear-transcribed mRNA poly(A) tail shortening"/>
    <property type="evidence" value="ECO:0007669"/>
    <property type="project" value="UniProtKB-ARBA"/>
</dbReference>
<feature type="compositionally biased region" description="Low complexity" evidence="8">
    <location>
        <begin position="116"/>
        <end position="127"/>
    </location>
</feature>
<dbReference type="Pfam" id="PF16417">
    <property type="entry name" value="CNOT1_TTP_bind"/>
    <property type="match status" value="1"/>
</dbReference>
<feature type="compositionally biased region" description="Gly residues" evidence="8">
    <location>
        <begin position="128"/>
        <end position="139"/>
    </location>
</feature>
<feature type="domain" description="CCR4-NOT transcription complex subunit 1" evidence="10">
    <location>
        <begin position="1305"/>
        <end position="1445"/>
    </location>
</feature>
<dbReference type="InterPro" id="IPR038535">
    <property type="entry name" value="CNOT1_TTP_bind_sf"/>
</dbReference>
<evidence type="ECO:0000259" key="11">
    <source>
        <dbReference type="Pfam" id="PF16415"/>
    </source>
</evidence>
<comment type="subcellular location">
    <subcellularLocation>
        <location evidence="1">Nucleus</location>
    </subcellularLocation>
</comment>
<comment type="caution">
    <text evidence="15">The sequence shown here is derived from an EMBL/GenBank/DDBJ whole genome shotgun (WGS) entry which is preliminary data.</text>
</comment>
<dbReference type="InterPro" id="IPR007196">
    <property type="entry name" value="CCR4-Not_Not1_C"/>
</dbReference>
<keyword evidence="3" id="KW-0805">Transcription regulation</keyword>
<dbReference type="PANTHER" id="PTHR13162">
    <property type="entry name" value="CCR4-NOT TRANSCRIPTION COMPLEX"/>
    <property type="match status" value="1"/>
</dbReference>
<comment type="function">
    <text evidence="6">Acts as a component of the CCR4-NOT core complex, which in the nucleus seems to be a general transcription factor, and in the cytoplasm the major mRNA deadenylase involved in mRNA turnover. The NOT protein subcomplex negatively regulates the basal and activated transcription of many genes. Preferentially affects TC-type TATA element-dependent transcription. Could directly or indirectly inhibit component(s) of the general transcription machinery.</text>
</comment>
<dbReference type="Pfam" id="PF25097">
    <property type="entry name" value="ARM_Cnot1"/>
    <property type="match status" value="1"/>
</dbReference>
<feature type="compositionally biased region" description="Polar residues" evidence="8">
    <location>
        <begin position="1"/>
        <end position="35"/>
    </location>
</feature>
<dbReference type="Proteomes" id="UP000799772">
    <property type="component" value="Unassembled WGS sequence"/>
</dbReference>
<dbReference type="GO" id="GO:0060090">
    <property type="term" value="F:molecular adaptor activity"/>
    <property type="evidence" value="ECO:0007669"/>
    <property type="project" value="TreeGrafter"/>
</dbReference>
<dbReference type="GO" id="GO:0000932">
    <property type="term" value="C:P-body"/>
    <property type="evidence" value="ECO:0007669"/>
    <property type="project" value="TreeGrafter"/>
</dbReference>
<dbReference type="CDD" id="cd20710">
    <property type="entry name" value="NOT1_connector"/>
    <property type="match status" value="1"/>
</dbReference>
<evidence type="ECO:0000256" key="2">
    <source>
        <dbReference type="ARBA" id="ARBA00022491"/>
    </source>
</evidence>
<feature type="domain" description="CCR4-NOT transcription complex subunit 1 HEAT repeat" evidence="13">
    <location>
        <begin position="632"/>
        <end position="777"/>
    </location>
</feature>
<dbReference type="InterPro" id="IPR024557">
    <property type="entry name" value="CNOT1_dom_4"/>
</dbReference>
<dbReference type="InterPro" id="IPR032193">
    <property type="entry name" value="CNOT1_TTP_bind"/>
</dbReference>
<dbReference type="InterPro" id="IPR055454">
    <property type="entry name" value="CNOT1-like_NOT1_connector"/>
</dbReference>
<sequence length="2292" mass="255264">MSQQFPWGPPSQQQNGGRPPSISTAASAALNSQGADTAAPQSQSPSRSAFPPLALAGSAATQAANRRSISRNSSVSSVSATFSPSQSGSQQQTFSQLLSSGRNRATVSTGNPPPASSAAGAPTTSQGAGVGANGGGGGTTKLARGSPSLSQSSGVGSPIAPTSAPAPNSQSFAKIVIAQIFLLLSGIPREDQDRAKWESQTEQVRKLVDSSGMEVYSKYFRRLLQGNAAQIFAPAGRVEPATTYHIIVGEMQKLRHDPHQAEKIAESIDTTEGDFFRDFDLSTFMEHFKLDPISRFTLALELKDASKPDLRSKAEAIISQYYLAFLESIIPPKPDSDIAPSHLAHIIEKIAQEPPRTWSEEMESHLRQAIELRYQKLGTNVPAEVIAALQIGQLLNPGSNLVRLIHRTGPRGTTSAQSCQELLANVETRDINYTQVADTLLYMALVENGQAYNAANFVNALRDHRAGKRLDWQDVVHAFDRPGLQISKSQFLVLYNALLPLAQDYENFDIQLLWGGSWQNKHTQIYFVVAFLTCSSDELDITRIPRLRKAFALEDFQDSSESIKEFAASVANHPLVSLDATAAIFSIIFESREVYDSAQQIGIPDIVINANTQVFVVAAAAVPKPWGGLQDQALRQLFKPFVEKRVPHYDFVFEGLWKRDSKWLAEKLTDIYLEQPIFLLRIFEHAEEHGWLNALVGMNTELSLDLASYAHGRGALDIDAWAQKTMQAIPDVLPKALASFLSMKAESDIQLRNPTGSETQTVPLTIKTVYAFLGVLEGQLPDEEILQLQRSCLQAYPRLINYGIDDNIDAVLDANGRDGNFLPPEIEARMTEYFKRLYRQELQVHEYIAHLKEIRRSEVSEEQDLFVSMISGLLEEYNCFGEYPLEALATTAVLFGGIINYNLLSSVALQVALSMVLEAVQEHPIDDSMYKFGLQALLHFTNRLEEWPTFCERLLRVPLLKGTDVWPKAEEIVRRAQEQNVNGDSSNGLTNGNVDALTEPAIPNFTCVAADPVMDLEPYEDPDEDTQDKVLFVLNNISERNLQDKSKDLKEALEEKHHQWFAGYLVEERAKSQPNFQPLYLQMLEVFDDRKLWAEVLRETYKTITKLLNAESTMHSTQERTNLKNLGGWLGSLTLARDKPIKFKNISFKDLLIEGHDTQRLTIVLPFTCKTLAQGARSIVFKPPNPWMMEIVRVLKELYQFVEMKLNLKFEVEVLCKDLNLDINVVEPSDSIRSRPMQDDDFLSNIMSADGMDQQGFNDLSLMSLHRTRGANDRFSGQAIMASLPSFHGKLIYPPSPSNLVNKTQLERIMLDSTHQALQEIIAPVVERSVTIAAISAAQLVSKDFATEPDIDRYRNAAGNMVKALSGSLALVTCKEPLRMSITNNIRLLAKDLPEQALPEGLILMFVNDNLDTICNLIEQAAESQSVNEIEHQIREGIHARQTHRDTRPHEPFEFPSVSPWALYIPDPYKQQQGGLSREQLAIYEDFCRHVRGLPGHGPTPSQDAGRQLPDVIQDSQFPAIPNLPTPAEAPAIPRQAMPQQRLQPGPPLAPGLPVQPHLNGFMDPELRAGELFEELRRHAKESNTDRIKDLAHDNDIRTIYEGLHEILLQTPVPARDEVCIKLAWAAYNIIFDGNSNRLETEVMANVLVAGCQYSVETSKIMLRMLYENDDGEHLFNLPATVCLLENEVLDLKRVDSIMAKFLRSPDSGRASKAAEFLADLAEEVLTGNNSYYLAFRADFARSFEALTHVVAENPNFELGKSVAAKLQINLPDASLPPPPGASKQDQLEYVFDEWVHLHQSSNVSEKATLAFIKQLSDYGVLRNREDSILFLRVCVDASVAAWENEMIATGNQTLAYTHVDALARLIVFLIVYQGEPDGAVKANKAGIFEGILALIILVMCNHHQQRGGHFAQKVFYRLFATTTFELHRSRSAIAGFEKDIMLVLGRGFLAMQPRFLPGFSFGWIALISHRMFMPAMLKMADQAGWDLYIQTMETLLEYVGELVKPVVTSELARDMYRSVLRILLVLHHDFPEFLAEHHIRLCNAIPAHCTQLRNLVISAYPSTYPELPDPFASNLKVDRIEDVRKAPPIRYDADAELSAAGIKSAMDALLSTPEDQPLGSTELAQVVDACNRSSLHNVGFGGVPLETDHILITAIVLAIGSRAVETIAAKNGQVFQSQSPHAKLLNTLARQLRPESRYHFLSAIVNQLRYPNSHTHWFSYALLAFFSPAAAASDDEELLGVQQQATRVLLERLLVHRPHPWGLIITLLELLKNTDLGFWQLPFVKAAPECS</sequence>
<keyword evidence="5" id="KW-0539">Nucleus</keyword>
<dbReference type="InterPro" id="IPR040398">
    <property type="entry name" value="Not1"/>
</dbReference>
<keyword evidence="4" id="KW-0804">Transcription</keyword>
<accession>A0A9P4IE24</accession>
<evidence type="ECO:0000256" key="1">
    <source>
        <dbReference type="ARBA" id="ARBA00004123"/>
    </source>
</evidence>
<protein>
    <recommendedName>
        <fullName evidence="7">General negative regulator of transcription subunit 1</fullName>
    </recommendedName>
</protein>
<evidence type="ECO:0000256" key="4">
    <source>
        <dbReference type="ARBA" id="ARBA00023163"/>
    </source>
</evidence>
<evidence type="ECO:0000259" key="13">
    <source>
        <dbReference type="Pfam" id="PF16418"/>
    </source>
</evidence>
<feature type="compositionally biased region" description="Low complexity" evidence="8">
    <location>
        <begin position="145"/>
        <end position="157"/>
    </location>
</feature>
<feature type="region of interest" description="Disordered" evidence="8">
    <location>
        <begin position="1"/>
        <end position="167"/>
    </location>
</feature>
<dbReference type="Pfam" id="PF16415">
    <property type="entry name" value="CNOT1_CAF1_bind"/>
    <property type="match status" value="1"/>
</dbReference>
<evidence type="ECO:0000259" key="12">
    <source>
        <dbReference type="Pfam" id="PF16417"/>
    </source>
</evidence>
<dbReference type="GO" id="GO:0017148">
    <property type="term" value="P:negative regulation of translation"/>
    <property type="evidence" value="ECO:0007669"/>
    <property type="project" value="InterPro"/>
</dbReference>
<evidence type="ECO:0000256" key="5">
    <source>
        <dbReference type="ARBA" id="ARBA00023242"/>
    </source>
</evidence>